<organism evidence="2 3">
    <name type="scientific">Campylobacter gracilis RM3268</name>
    <dbReference type="NCBI Taxonomy" id="553220"/>
    <lineage>
        <taxon>Bacteria</taxon>
        <taxon>Pseudomonadati</taxon>
        <taxon>Campylobacterota</taxon>
        <taxon>Epsilonproteobacteria</taxon>
        <taxon>Campylobacterales</taxon>
        <taxon>Campylobacteraceae</taxon>
        <taxon>Campylobacter</taxon>
    </lineage>
</organism>
<dbReference type="EMBL" id="ACYG01000005">
    <property type="protein sequence ID" value="EEV18887.1"/>
    <property type="molecule type" value="Genomic_DNA"/>
</dbReference>
<dbReference type="Proteomes" id="UP000005709">
    <property type="component" value="Unassembled WGS sequence"/>
</dbReference>
<reference evidence="2 3" key="1">
    <citation type="submission" date="2009-07" db="EMBL/GenBank/DDBJ databases">
        <authorList>
            <person name="Madupu R."/>
            <person name="Sebastian Y."/>
            <person name="Durkin A.S."/>
            <person name="Torralba M."/>
            <person name="Methe B."/>
            <person name="Sutton G.G."/>
            <person name="Strausberg R.L."/>
            <person name="Nelson K.E."/>
        </authorList>
    </citation>
    <scope>NUCLEOTIDE SEQUENCE [LARGE SCALE GENOMIC DNA]</scope>
    <source>
        <strain evidence="2 3">RM3268</strain>
    </source>
</reference>
<evidence type="ECO:0000256" key="1">
    <source>
        <dbReference type="SAM" id="Phobius"/>
    </source>
</evidence>
<accession>C8PE14</accession>
<sequence>MSDEIFQKTIAVIFTAWAISVCALVAAALYLQSKCSIISYIANGN</sequence>
<comment type="caution">
    <text evidence="2">The sequence shown here is derived from an EMBL/GenBank/DDBJ whole genome shotgun (WGS) entry which is preliminary data.</text>
</comment>
<dbReference type="RefSeq" id="WP_005869117.1">
    <property type="nucleotide sequence ID" value="NZ_ACYG01000005.1"/>
</dbReference>
<evidence type="ECO:0000313" key="2">
    <source>
        <dbReference type="EMBL" id="EEV18887.1"/>
    </source>
</evidence>
<feature type="transmembrane region" description="Helical" evidence="1">
    <location>
        <begin position="12"/>
        <end position="31"/>
    </location>
</feature>
<keyword evidence="1" id="KW-1133">Transmembrane helix</keyword>
<keyword evidence="3" id="KW-1185">Reference proteome</keyword>
<keyword evidence="1" id="KW-0812">Transmembrane</keyword>
<evidence type="ECO:0000313" key="3">
    <source>
        <dbReference type="Proteomes" id="UP000005709"/>
    </source>
</evidence>
<keyword evidence="1" id="KW-0472">Membrane</keyword>
<proteinExistence type="predicted"/>
<dbReference type="AlphaFoldDB" id="C8PE14"/>
<gene>
    <name evidence="2" type="ORF">CAMGR0001_2364</name>
</gene>
<name>C8PE14_9BACT</name>
<protein>
    <submittedName>
        <fullName evidence="2">Uncharacterized protein</fullName>
    </submittedName>
</protein>